<dbReference type="PANTHER" id="PTHR21261:SF14">
    <property type="entry name" value="BEATEN PATH IV, ISOFORM B"/>
    <property type="match status" value="1"/>
</dbReference>
<comment type="caution">
    <text evidence="1">The sequence shown here is derived from an EMBL/GenBank/DDBJ whole genome shotgun (WGS) entry which is preliminary data.</text>
</comment>
<dbReference type="OrthoDB" id="6415662at2759"/>
<evidence type="ECO:0008006" key="3">
    <source>
        <dbReference type="Google" id="ProtNLM"/>
    </source>
</evidence>
<proteinExistence type="predicted"/>
<reference evidence="1 2" key="1">
    <citation type="journal article" date="2019" name="Commun. Biol.">
        <title>The bagworm genome reveals a unique fibroin gene that provides high tensile strength.</title>
        <authorList>
            <person name="Kono N."/>
            <person name="Nakamura H."/>
            <person name="Ohtoshi R."/>
            <person name="Tomita M."/>
            <person name="Numata K."/>
            <person name="Arakawa K."/>
        </authorList>
    </citation>
    <scope>NUCLEOTIDE SEQUENCE [LARGE SCALE GENOMIC DNA]</scope>
</reference>
<organism evidence="1 2">
    <name type="scientific">Eumeta variegata</name>
    <name type="common">Bagworm moth</name>
    <name type="synonym">Eumeta japonica</name>
    <dbReference type="NCBI Taxonomy" id="151549"/>
    <lineage>
        <taxon>Eukaryota</taxon>
        <taxon>Metazoa</taxon>
        <taxon>Ecdysozoa</taxon>
        <taxon>Arthropoda</taxon>
        <taxon>Hexapoda</taxon>
        <taxon>Insecta</taxon>
        <taxon>Pterygota</taxon>
        <taxon>Neoptera</taxon>
        <taxon>Endopterygota</taxon>
        <taxon>Lepidoptera</taxon>
        <taxon>Glossata</taxon>
        <taxon>Ditrysia</taxon>
        <taxon>Tineoidea</taxon>
        <taxon>Psychidae</taxon>
        <taxon>Oiketicinae</taxon>
        <taxon>Eumeta</taxon>
    </lineage>
</organism>
<gene>
    <name evidence="1" type="ORF">EVAR_70992_1</name>
</gene>
<keyword evidence="2" id="KW-1185">Reference proteome</keyword>
<sequence length="261" mass="28847">MTVRKYEECFQKREVELRFLLAPLGEGNTTLSKSNASRVFLYPVTLKSSGLYRCEVSAEAPSFASAAGEGRMEVIYLPREGPRITGNEQENRRGDWLFLNCTSGRSYPAAVLSWDIDGEKSSLLVEYPTIQHNHGLLSSALGLRVPAGRTMQVRCTARVAPAWLEGSEAVVGKSHLAESKEAMLLEYSMGKRAGDSSQSRWSPTSMDTRNPKGITGVFLASTYNKISTGGIGSQVHEYRGLRLTANRNEVNNDVTRMVRYV</sequence>
<dbReference type="EMBL" id="BGZK01003176">
    <property type="protein sequence ID" value="GBP98595.1"/>
    <property type="molecule type" value="Genomic_DNA"/>
</dbReference>
<evidence type="ECO:0000313" key="2">
    <source>
        <dbReference type="Proteomes" id="UP000299102"/>
    </source>
</evidence>
<dbReference type="Proteomes" id="UP000299102">
    <property type="component" value="Unassembled WGS sequence"/>
</dbReference>
<dbReference type="PANTHER" id="PTHR21261">
    <property type="entry name" value="BEAT PROTEIN"/>
    <property type="match status" value="1"/>
</dbReference>
<accession>A0A4C2AIH1</accession>
<evidence type="ECO:0000313" key="1">
    <source>
        <dbReference type="EMBL" id="GBP98595.1"/>
    </source>
</evidence>
<dbReference type="STRING" id="151549.A0A4C2AIH1"/>
<protein>
    <recommendedName>
        <fullName evidence="3">Ig-like domain-containing protein</fullName>
    </recommendedName>
</protein>
<dbReference type="AlphaFoldDB" id="A0A4C2AIH1"/>
<name>A0A4C2AIH1_EUMVA</name>